<dbReference type="Proteomes" id="UP000503349">
    <property type="component" value="Chromosome 9"/>
</dbReference>
<proteinExistence type="predicted"/>
<dbReference type="EMBL" id="CM015720">
    <property type="protein sequence ID" value="KAF3694034.1"/>
    <property type="molecule type" value="Genomic_DNA"/>
</dbReference>
<keyword evidence="2" id="KW-1185">Reference proteome</keyword>
<dbReference type="AlphaFoldDB" id="A0A6G1PV71"/>
<reference evidence="1 2" key="1">
    <citation type="submission" date="2019-02" db="EMBL/GenBank/DDBJ databases">
        <title>Opniocepnalus argus genome.</title>
        <authorList>
            <person name="Zhou C."/>
            <person name="Xiao S."/>
        </authorList>
    </citation>
    <scope>NUCLEOTIDE SEQUENCE [LARGE SCALE GENOMIC DNA]</scope>
    <source>
        <strain evidence="1">OARG1902GOOAL</strain>
        <tissue evidence="1">Muscle</tissue>
    </source>
</reference>
<protein>
    <submittedName>
        <fullName evidence="1">Uncharacterized protein</fullName>
    </submittedName>
</protein>
<evidence type="ECO:0000313" key="1">
    <source>
        <dbReference type="EMBL" id="KAF3694034.1"/>
    </source>
</evidence>
<gene>
    <name evidence="1" type="ORF">EXN66_Car009710</name>
</gene>
<sequence>MYGYFAFSYFHTFNMHICPSFFYMHAHILPFSTSPLSLYVTMKWSHTLMPCDTPDKFKSHSHGLPPNKHKYSHAFELSVVSQACPIFKTCKHTYTHSPMIGHTHCG</sequence>
<accession>A0A6G1PV71</accession>
<reference evidence="2" key="2">
    <citation type="submission" date="2019-02" db="EMBL/GenBank/DDBJ databases">
        <title>Opniocepnalus argus Var Kimnra genome.</title>
        <authorList>
            <person name="Zhou C."/>
            <person name="Xiao S."/>
        </authorList>
    </citation>
    <scope>NUCLEOTIDE SEQUENCE [LARGE SCALE GENOMIC DNA]</scope>
</reference>
<evidence type="ECO:0000313" key="2">
    <source>
        <dbReference type="Proteomes" id="UP000503349"/>
    </source>
</evidence>
<name>A0A6G1PV71_CHAAH</name>
<organism evidence="1 2">
    <name type="scientific">Channa argus</name>
    <name type="common">Northern snakehead</name>
    <name type="synonym">Ophicephalus argus</name>
    <dbReference type="NCBI Taxonomy" id="215402"/>
    <lineage>
        <taxon>Eukaryota</taxon>
        <taxon>Metazoa</taxon>
        <taxon>Chordata</taxon>
        <taxon>Craniata</taxon>
        <taxon>Vertebrata</taxon>
        <taxon>Euteleostomi</taxon>
        <taxon>Actinopterygii</taxon>
        <taxon>Neopterygii</taxon>
        <taxon>Teleostei</taxon>
        <taxon>Neoteleostei</taxon>
        <taxon>Acanthomorphata</taxon>
        <taxon>Anabantaria</taxon>
        <taxon>Anabantiformes</taxon>
        <taxon>Channoidei</taxon>
        <taxon>Channidae</taxon>
        <taxon>Channa</taxon>
    </lineage>
</organism>